<evidence type="ECO:0000313" key="2">
    <source>
        <dbReference type="EMBL" id="KAL0309400.1"/>
    </source>
</evidence>
<organism evidence="2">
    <name type="scientific">Sesamum radiatum</name>
    <name type="common">Black benniseed</name>
    <dbReference type="NCBI Taxonomy" id="300843"/>
    <lineage>
        <taxon>Eukaryota</taxon>
        <taxon>Viridiplantae</taxon>
        <taxon>Streptophyta</taxon>
        <taxon>Embryophyta</taxon>
        <taxon>Tracheophyta</taxon>
        <taxon>Spermatophyta</taxon>
        <taxon>Magnoliopsida</taxon>
        <taxon>eudicotyledons</taxon>
        <taxon>Gunneridae</taxon>
        <taxon>Pentapetalae</taxon>
        <taxon>asterids</taxon>
        <taxon>lamiids</taxon>
        <taxon>Lamiales</taxon>
        <taxon>Pedaliaceae</taxon>
        <taxon>Sesamum</taxon>
    </lineage>
</organism>
<comment type="caution">
    <text evidence="2">The sequence shown here is derived from an EMBL/GenBank/DDBJ whole genome shotgun (WGS) entry which is preliminary data.</text>
</comment>
<gene>
    <name evidence="2" type="ORF">Sradi_5882300</name>
</gene>
<proteinExistence type="predicted"/>
<reference evidence="2" key="1">
    <citation type="submission" date="2020-06" db="EMBL/GenBank/DDBJ databases">
        <authorList>
            <person name="Li T."/>
            <person name="Hu X."/>
            <person name="Zhang T."/>
            <person name="Song X."/>
            <person name="Zhang H."/>
            <person name="Dai N."/>
            <person name="Sheng W."/>
            <person name="Hou X."/>
            <person name="Wei L."/>
        </authorList>
    </citation>
    <scope>NUCLEOTIDE SEQUENCE</scope>
    <source>
        <strain evidence="2">G02</strain>
        <tissue evidence="2">Leaf</tissue>
    </source>
</reference>
<protein>
    <submittedName>
        <fullName evidence="2">Uncharacterized protein</fullName>
    </submittedName>
</protein>
<sequence length="102" mass="11600">MRRPRVKPSGKIIIISRSLLARASLSWRQGRFTWSAFGMISRRSMRTQCRTKLRESGRFTGEDFMFLDPLVADENVDEEGEVEVVDEPPAEGGRVDVRGDCP</sequence>
<dbReference type="AlphaFoldDB" id="A0AAW2KTM4"/>
<name>A0AAW2KTM4_SESRA</name>
<accession>A0AAW2KTM4</accession>
<reference evidence="2" key="2">
    <citation type="journal article" date="2024" name="Plant">
        <title>Genomic evolution and insights into agronomic trait innovations of Sesamum species.</title>
        <authorList>
            <person name="Miao H."/>
            <person name="Wang L."/>
            <person name="Qu L."/>
            <person name="Liu H."/>
            <person name="Sun Y."/>
            <person name="Le M."/>
            <person name="Wang Q."/>
            <person name="Wei S."/>
            <person name="Zheng Y."/>
            <person name="Lin W."/>
            <person name="Duan Y."/>
            <person name="Cao H."/>
            <person name="Xiong S."/>
            <person name="Wang X."/>
            <person name="Wei L."/>
            <person name="Li C."/>
            <person name="Ma Q."/>
            <person name="Ju M."/>
            <person name="Zhao R."/>
            <person name="Li G."/>
            <person name="Mu C."/>
            <person name="Tian Q."/>
            <person name="Mei H."/>
            <person name="Zhang T."/>
            <person name="Gao T."/>
            <person name="Zhang H."/>
        </authorList>
    </citation>
    <scope>NUCLEOTIDE SEQUENCE</scope>
    <source>
        <strain evidence="2">G02</strain>
    </source>
</reference>
<dbReference type="EMBL" id="JACGWJ010000027">
    <property type="protein sequence ID" value="KAL0309400.1"/>
    <property type="molecule type" value="Genomic_DNA"/>
</dbReference>
<feature type="region of interest" description="Disordered" evidence="1">
    <location>
        <begin position="78"/>
        <end position="102"/>
    </location>
</feature>
<evidence type="ECO:0000256" key="1">
    <source>
        <dbReference type="SAM" id="MobiDB-lite"/>
    </source>
</evidence>
<feature type="compositionally biased region" description="Acidic residues" evidence="1">
    <location>
        <begin position="78"/>
        <end position="89"/>
    </location>
</feature>
<feature type="compositionally biased region" description="Basic and acidic residues" evidence="1">
    <location>
        <begin position="93"/>
        <end position="102"/>
    </location>
</feature>